<feature type="transmembrane region" description="Helical" evidence="8">
    <location>
        <begin position="280"/>
        <end position="299"/>
    </location>
</feature>
<protein>
    <recommendedName>
        <fullName evidence="8">Bcr/CflA family efflux transporter</fullName>
    </recommendedName>
</protein>
<feature type="transmembrane region" description="Helical" evidence="8">
    <location>
        <begin position="167"/>
        <end position="185"/>
    </location>
</feature>
<dbReference type="NCBIfam" id="TIGR00710">
    <property type="entry name" value="efflux_Bcr_CflA"/>
    <property type="match status" value="1"/>
</dbReference>
<dbReference type="Proteomes" id="UP000683421">
    <property type="component" value="Chromosome"/>
</dbReference>
<keyword evidence="4" id="KW-1003">Cell membrane</keyword>
<dbReference type="EMBL" id="CP076680">
    <property type="protein sequence ID" value="QWV00132.1"/>
    <property type="molecule type" value="Genomic_DNA"/>
</dbReference>
<evidence type="ECO:0000313" key="11">
    <source>
        <dbReference type="Proteomes" id="UP000683421"/>
    </source>
</evidence>
<dbReference type="KEGG" id="fsr:KQR59_04425"/>
<feature type="domain" description="Major facilitator superfamily (MFS) profile" evidence="9">
    <location>
        <begin position="11"/>
        <end position="401"/>
    </location>
</feature>
<dbReference type="GO" id="GO:1990961">
    <property type="term" value="P:xenobiotic detoxification by transmembrane export across the plasma membrane"/>
    <property type="evidence" value="ECO:0007669"/>
    <property type="project" value="InterPro"/>
</dbReference>
<dbReference type="InterPro" id="IPR004812">
    <property type="entry name" value="Efflux_drug-R_Bcr/CmlA"/>
</dbReference>
<feature type="transmembrane region" description="Helical" evidence="8">
    <location>
        <begin position="135"/>
        <end position="161"/>
    </location>
</feature>
<dbReference type="Gene3D" id="1.20.1720.10">
    <property type="entry name" value="Multidrug resistance protein D"/>
    <property type="match status" value="1"/>
</dbReference>
<dbReference type="PANTHER" id="PTHR23502">
    <property type="entry name" value="MAJOR FACILITATOR SUPERFAMILY"/>
    <property type="match status" value="1"/>
</dbReference>
<evidence type="ECO:0000256" key="4">
    <source>
        <dbReference type="ARBA" id="ARBA00022475"/>
    </source>
</evidence>
<gene>
    <name evidence="10" type="ORF">KQR59_04425</name>
</gene>
<dbReference type="GO" id="GO:0005886">
    <property type="term" value="C:plasma membrane"/>
    <property type="evidence" value="ECO:0007669"/>
    <property type="project" value="UniProtKB-SubCell"/>
</dbReference>
<evidence type="ECO:0000256" key="3">
    <source>
        <dbReference type="ARBA" id="ARBA00022448"/>
    </source>
</evidence>
<feature type="transmembrane region" description="Helical" evidence="8">
    <location>
        <begin position="247"/>
        <end position="268"/>
    </location>
</feature>
<comment type="subcellular location">
    <subcellularLocation>
        <location evidence="8">Cell inner membrane</location>
        <topology evidence="8">Multi-pass membrane protein</topology>
    </subcellularLocation>
    <subcellularLocation>
        <location evidence="1">Cell membrane</location>
        <topology evidence="1">Multi-pass membrane protein</topology>
    </subcellularLocation>
</comment>
<evidence type="ECO:0000256" key="8">
    <source>
        <dbReference type="RuleBase" id="RU365088"/>
    </source>
</evidence>
<feature type="transmembrane region" description="Helical" evidence="8">
    <location>
        <begin position="206"/>
        <end position="232"/>
    </location>
</feature>
<name>A0AAJ4NQX0_9GAMM</name>
<keyword evidence="6 8" id="KW-1133">Transmembrane helix</keyword>
<dbReference type="InterPro" id="IPR036259">
    <property type="entry name" value="MFS_trans_sf"/>
</dbReference>
<sequence>MLKIRKGSKYLVFFVVIFVALPPFAIDAYIPAFGNIGNFFNVDVNKLAITISTYFIGFGVGMFFWGALSDSFGRKKILIIGMIIYIASTILCSFTHSFDTLIFMRFLQGLGDSPASVAAMAILKDCYRGQKLVKTVATMVMIFMIAPIVAPIIGSIIIYTTGRWQDIFHFLTIYGVVLLVITLIMPETLPTHKRSKSLARSFKVYIIHMANLPFVVGALTGALCFGALFSFISTSSNLIIEYYHLGYTQYCILFALNMFGIIFAGSFIKRKQTVHNQKDLIVTGYYLAIAVISLNILNSYLFNNIYIFIILNALATGCFALVNIITTSKALDILKEGYAAGNAIIRLVKFMVAALAGFFLSFISISKLMVGIPAQQLAFIVISIIIFMSIKSRLFPEEKSFI</sequence>
<feature type="transmembrane region" description="Helical" evidence="8">
    <location>
        <begin position="347"/>
        <end position="366"/>
    </location>
</feature>
<dbReference type="AlphaFoldDB" id="A0AAJ4NQX0"/>
<feature type="transmembrane region" description="Helical" evidence="8">
    <location>
        <begin position="372"/>
        <end position="390"/>
    </location>
</feature>
<evidence type="ECO:0000256" key="1">
    <source>
        <dbReference type="ARBA" id="ARBA00004651"/>
    </source>
</evidence>
<dbReference type="SUPFAM" id="SSF103473">
    <property type="entry name" value="MFS general substrate transporter"/>
    <property type="match status" value="1"/>
</dbReference>
<keyword evidence="7 8" id="KW-0472">Membrane</keyword>
<dbReference type="CDD" id="cd17320">
    <property type="entry name" value="MFS_MdfA_MDR_like"/>
    <property type="match status" value="1"/>
</dbReference>
<comment type="similarity">
    <text evidence="2 8">Belongs to the major facilitator superfamily. Bcr/CmlA family.</text>
</comment>
<feature type="transmembrane region" description="Helical" evidence="8">
    <location>
        <begin position="77"/>
        <end position="96"/>
    </location>
</feature>
<feature type="transmembrane region" description="Helical" evidence="8">
    <location>
        <begin position="305"/>
        <end position="326"/>
    </location>
</feature>
<keyword evidence="11" id="KW-1185">Reference proteome</keyword>
<evidence type="ECO:0000256" key="2">
    <source>
        <dbReference type="ARBA" id="ARBA00006236"/>
    </source>
</evidence>
<evidence type="ECO:0000256" key="6">
    <source>
        <dbReference type="ARBA" id="ARBA00022989"/>
    </source>
</evidence>
<dbReference type="GO" id="GO:0042910">
    <property type="term" value="F:xenobiotic transmembrane transporter activity"/>
    <property type="evidence" value="ECO:0007669"/>
    <property type="project" value="InterPro"/>
</dbReference>
<organism evidence="10 11">
    <name type="scientific">Francisella salimarina</name>
    <dbReference type="NCBI Taxonomy" id="2599927"/>
    <lineage>
        <taxon>Bacteria</taxon>
        <taxon>Pseudomonadati</taxon>
        <taxon>Pseudomonadota</taxon>
        <taxon>Gammaproteobacteria</taxon>
        <taxon>Thiotrichales</taxon>
        <taxon>Francisellaceae</taxon>
        <taxon>Francisella</taxon>
    </lineage>
</organism>
<feature type="transmembrane region" description="Helical" evidence="8">
    <location>
        <begin position="44"/>
        <end position="65"/>
    </location>
</feature>
<dbReference type="RefSeq" id="WP_013923217.1">
    <property type="nucleotide sequence ID" value="NZ_CP076680.1"/>
</dbReference>
<evidence type="ECO:0000256" key="7">
    <source>
        <dbReference type="ARBA" id="ARBA00023136"/>
    </source>
</evidence>
<dbReference type="PANTHER" id="PTHR23502:SF132">
    <property type="entry name" value="POLYAMINE TRANSPORTER 2-RELATED"/>
    <property type="match status" value="1"/>
</dbReference>
<reference evidence="10 11" key="1">
    <citation type="submission" date="2021-06" db="EMBL/GenBank/DDBJ databases">
        <title>Ulceroglandular infection and bacteremia caused by Francisella salimarina in an immunocompromised patient, France.</title>
        <authorList>
            <person name="Hennebique A."/>
            <person name="Caspar Y."/>
            <person name="Maurin M."/>
            <person name="Boisset S."/>
            <person name="Pelloux I."/>
            <person name="Gallego-Hernanz M.P."/>
            <person name="Burucoa C."/>
            <person name="Cazenave-Roblot F."/>
            <person name="Plouzeau C."/>
            <person name="Rammaert B."/>
        </authorList>
    </citation>
    <scope>NUCLEOTIDE SEQUENCE [LARGE SCALE GENOMIC DNA]</scope>
    <source>
        <strain evidence="10 11">CHUGA-F75</strain>
    </source>
</reference>
<evidence type="ECO:0000256" key="5">
    <source>
        <dbReference type="ARBA" id="ARBA00022692"/>
    </source>
</evidence>
<dbReference type="InterPro" id="IPR020846">
    <property type="entry name" value="MFS_dom"/>
</dbReference>
<dbReference type="InterPro" id="IPR011701">
    <property type="entry name" value="MFS"/>
</dbReference>
<keyword evidence="5 8" id="KW-0812">Transmembrane</keyword>
<accession>A0AAJ4NQX0</accession>
<dbReference type="PROSITE" id="PS50850">
    <property type="entry name" value="MFS"/>
    <property type="match status" value="1"/>
</dbReference>
<evidence type="ECO:0000313" key="10">
    <source>
        <dbReference type="EMBL" id="QWV00132.1"/>
    </source>
</evidence>
<keyword evidence="8" id="KW-0997">Cell inner membrane</keyword>
<keyword evidence="3 8" id="KW-0813">Transport</keyword>
<dbReference type="Pfam" id="PF07690">
    <property type="entry name" value="MFS_1"/>
    <property type="match status" value="1"/>
</dbReference>
<proteinExistence type="inferred from homology"/>
<comment type="caution">
    <text evidence="8">Lacks conserved residue(s) required for the propagation of feature annotation.</text>
</comment>
<evidence type="ECO:0000259" key="9">
    <source>
        <dbReference type="PROSITE" id="PS50850"/>
    </source>
</evidence>